<dbReference type="Gene3D" id="3.40.1190.20">
    <property type="match status" value="1"/>
</dbReference>
<dbReference type="SUPFAM" id="SSF51569">
    <property type="entry name" value="Aldolase"/>
    <property type="match status" value="1"/>
</dbReference>
<comment type="caution">
    <text evidence="7">The sequence shown here is derived from an EMBL/GenBank/DDBJ whole genome shotgun (WGS) entry which is preliminary data.</text>
</comment>
<dbReference type="InterPro" id="IPR011611">
    <property type="entry name" value="PfkB_dom"/>
</dbReference>
<comment type="pathway">
    <text evidence="1">Carbohydrate acid metabolism.</text>
</comment>
<dbReference type="InterPro" id="IPR029056">
    <property type="entry name" value="Ribokinase-like"/>
</dbReference>
<dbReference type="Pfam" id="PF01081">
    <property type="entry name" value="Aldolase"/>
    <property type="match status" value="1"/>
</dbReference>
<gene>
    <name evidence="7" type="ORF">AB1Y20_014756</name>
</gene>
<accession>A0AB34IBU1</accession>
<dbReference type="Gene3D" id="3.20.20.70">
    <property type="entry name" value="Aldolase class I"/>
    <property type="match status" value="1"/>
</dbReference>
<dbReference type="SUPFAM" id="SSF53613">
    <property type="entry name" value="Ribokinase-like"/>
    <property type="match status" value="1"/>
</dbReference>
<dbReference type="PANTHER" id="PTHR30246">
    <property type="entry name" value="2-KETO-3-DEOXY-6-PHOSPHOGLUCONATE ALDOLASE"/>
    <property type="match status" value="1"/>
</dbReference>
<dbReference type="InterPro" id="IPR000887">
    <property type="entry name" value="Aldlse_KDPG_KHG"/>
</dbReference>
<evidence type="ECO:0000256" key="3">
    <source>
        <dbReference type="ARBA" id="ARBA00011233"/>
    </source>
</evidence>
<name>A0AB34IBU1_PRYPA</name>
<evidence type="ECO:0000256" key="1">
    <source>
        <dbReference type="ARBA" id="ARBA00004761"/>
    </source>
</evidence>
<evidence type="ECO:0000256" key="2">
    <source>
        <dbReference type="ARBA" id="ARBA00006906"/>
    </source>
</evidence>
<organism evidence="7 8">
    <name type="scientific">Prymnesium parvum</name>
    <name type="common">Toxic golden alga</name>
    <dbReference type="NCBI Taxonomy" id="97485"/>
    <lineage>
        <taxon>Eukaryota</taxon>
        <taxon>Haptista</taxon>
        <taxon>Haptophyta</taxon>
        <taxon>Prymnesiophyceae</taxon>
        <taxon>Prymnesiales</taxon>
        <taxon>Prymnesiaceae</taxon>
        <taxon>Prymnesium</taxon>
    </lineage>
</organism>
<sequence length="608" mass="64768">MEEASLVTMGEAMLRLQPIDASPPPSASRHLPQPFLRSVGGDELNVAVALSLLGVPARWVSALPHGPLGDVVAESCAYHRVEFAGPRADGEVGVYTVLPEQKAVHYQRRHSVWAAHEPAALVWPQLLREGTGRAWLHVTGITPLISEPSRQSWCNALEAAAKASIPTSLDLNHRKQLGSLAELWAVVAPYAAMFEVIILSHEQLNGLVELCGRGALVPADADDAACARSMAELQRGWRCKRVALCRKRRDEAGVQRRWSLFTSAQEGEDAALSFHSTHDIPLWHLPKDECGGGSAWAAGFIHALHVKPAGSPVEALRRADLLAALCQETAGDFSSVSGEQLARAERAFAGKEAWLPGAAKESGAFPPLMEPHAAAAAIAQTVRGLQASGVLAIFRAKGEPEVAIARGVELAAMGCRAMEVTLDSNDWKAVLSGLRKALPADVMLGVGTVMDDTVSQIGLIKSLGGTFALSPIDPKGFIEECQRHGILAISSAFTPNECWDLHRRGCRMIKLFHAGLSSPAILKSILDVGPLGQNLNILPSGGVSPANAAQWWDAGAACVGMGSNLVGKDIGYARGTPEYEQALSDWKGKGRAVAEQLCAEVASRFPRK</sequence>
<comment type="similarity">
    <text evidence="2">Belongs to the KHG/KDPG aldolase family.</text>
</comment>
<keyword evidence="5" id="KW-0119">Carbohydrate metabolism</keyword>
<evidence type="ECO:0000256" key="4">
    <source>
        <dbReference type="ARBA" id="ARBA00023239"/>
    </source>
</evidence>
<reference evidence="7 8" key="1">
    <citation type="journal article" date="2024" name="Science">
        <title>Giant polyketide synthase enzymes in the biosynthesis of giant marine polyether toxins.</title>
        <authorList>
            <person name="Fallon T.R."/>
            <person name="Shende V.V."/>
            <person name="Wierzbicki I.H."/>
            <person name="Pendleton A.L."/>
            <person name="Watervoot N.F."/>
            <person name="Auber R.P."/>
            <person name="Gonzalez D.J."/>
            <person name="Wisecaver J.H."/>
            <person name="Moore B.S."/>
        </authorList>
    </citation>
    <scope>NUCLEOTIDE SEQUENCE [LARGE SCALE GENOMIC DNA]</scope>
    <source>
        <strain evidence="7 8">12B1</strain>
    </source>
</reference>
<dbReference type="PANTHER" id="PTHR30246:SF1">
    <property type="entry name" value="2-DEHYDRO-3-DEOXY-6-PHOSPHOGALACTONATE ALDOLASE-RELATED"/>
    <property type="match status" value="1"/>
</dbReference>
<evidence type="ECO:0000313" key="7">
    <source>
        <dbReference type="EMBL" id="KAL1496135.1"/>
    </source>
</evidence>
<evidence type="ECO:0000313" key="8">
    <source>
        <dbReference type="Proteomes" id="UP001515480"/>
    </source>
</evidence>
<keyword evidence="8" id="KW-1185">Reference proteome</keyword>
<dbReference type="Proteomes" id="UP001515480">
    <property type="component" value="Unassembled WGS sequence"/>
</dbReference>
<dbReference type="InterPro" id="IPR013785">
    <property type="entry name" value="Aldolase_TIM"/>
</dbReference>
<dbReference type="Pfam" id="PF00294">
    <property type="entry name" value="PfkB"/>
    <property type="match status" value="1"/>
</dbReference>
<feature type="domain" description="Carbohydrate kinase PfkB" evidence="6">
    <location>
        <begin position="5"/>
        <end position="179"/>
    </location>
</feature>
<proteinExistence type="inferred from homology"/>
<dbReference type="AlphaFoldDB" id="A0AB34IBU1"/>
<evidence type="ECO:0000256" key="5">
    <source>
        <dbReference type="ARBA" id="ARBA00023277"/>
    </source>
</evidence>
<protein>
    <recommendedName>
        <fullName evidence="6">Carbohydrate kinase PfkB domain-containing protein</fullName>
    </recommendedName>
</protein>
<evidence type="ECO:0000259" key="6">
    <source>
        <dbReference type="Pfam" id="PF00294"/>
    </source>
</evidence>
<dbReference type="CDD" id="cd00452">
    <property type="entry name" value="KDPG_aldolase"/>
    <property type="match status" value="1"/>
</dbReference>
<dbReference type="EMBL" id="JBGBPQ010000030">
    <property type="protein sequence ID" value="KAL1496135.1"/>
    <property type="molecule type" value="Genomic_DNA"/>
</dbReference>
<keyword evidence="4" id="KW-0456">Lyase</keyword>
<comment type="subunit">
    <text evidence="3">Homotrimer.</text>
</comment>
<dbReference type="GO" id="GO:0016829">
    <property type="term" value="F:lyase activity"/>
    <property type="evidence" value="ECO:0007669"/>
    <property type="project" value="UniProtKB-KW"/>
</dbReference>